<dbReference type="SUPFAM" id="SSF52743">
    <property type="entry name" value="Subtilisin-like"/>
    <property type="match status" value="1"/>
</dbReference>
<dbReference type="PROSITE" id="PS00136">
    <property type="entry name" value="SUBTILASE_ASP"/>
    <property type="match status" value="1"/>
</dbReference>
<dbReference type="InterPro" id="IPR000209">
    <property type="entry name" value="Peptidase_S8/S53_dom"/>
</dbReference>
<dbReference type="InterPro" id="IPR036852">
    <property type="entry name" value="Peptidase_S8/S53_dom_sf"/>
</dbReference>
<feature type="active site" description="Charge relay system" evidence="5">
    <location>
        <position position="179"/>
    </location>
</feature>
<dbReference type="PANTHER" id="PTHR43399">
    <property type="entry name" value="SUBTILISIN-RELATED"/>
    <property type="match status" value="1"/>
</dbReference>
<evidence type="ECO:0000256" key="1">
    <source>
        <dbReference type="ARBA" id="ARBA00011073"/>
    </source>
</evidence>
<keyword evidence="4 5" id="KW-0720">Serine protease</keyword>
<keyword evidence="3 5" id="KW-0378">Hydrolase</keyword>
<reference evidence="9 10" key="1">
    <citation type="submission" date="2024-08" db="EMBL/GenBank/DDBJ databases">
        <title>Clostridium lapicellarii sp. nov., and Clostridium renhuaiense sp. nov., two species isolated from the mud in a fermentation cellar used for producing sauce-flavour Chinese liquors.</title>
        <authorList>
            <person name="Yang F."/>
            <person name="Wang H."/>
            <person name="Chen L.Q."/>
            <person name="Zhou N."/>
            <person name="Lu J.J."/>
            <person name="Pu X.X."/>
            <person name="Wan B."/>
            <person name="Wang L."/>
            <person name="Liu S.J."/>
        </authorList>
    </citation>
    <scope>NUCLEOTIDE SEQUENCE [LARGE SCALE GENOMIC DNA]</scope>
    <source>
        <strain evidence="9 10">MT-5</strain>
    </source>
</reference>
<feature type="signal peptide" evidence="7">
    <location>
        <begin position="1"/>
        <end position="23"/>
    </location>
</feature>
<dbReference type="InterPro" id="IPR015500">
    <property type="entry name" value="Peptidase_S8_subtilisin-rel"/>
</dbReference>
<feature type="chain" id="PRO_5045375598" evidence="7">
    <location>
        <begin position="24"/>
        <end position="402"/>
    </location>
</feature>
<organism evidence="9 10">
    <name type="scientific">Clostridium moutaii</name>
    <dbReference type="NCBI Taxonomy" id="3240932"/>
    <lineage>
        <taxon>Bacteria</taxon>
        <taxon>Bacillati</taxon>
        <taxon>Bacillota</taxon>
        <taxon>Clostridia</taxon>
        <taxon>Eubacteriales</taxon>
        <taxon>Clostridiaceae</taxon>
        <taxon>Clostridium</taxon>
    </lineage>
</organism>
<evidence type="ECO:0000256" key="2">
    <source>
        <dbReference type="ARBA" id="ARBA00022670"/>
    </source>
</evidence>
<keyword evidence="7" id="KW-0732">Signal</keyword>
<evidence type="ECO:0000256" key="7">
    <source>
        <dbReference type="SAM" id="SignalP"/>
    </source>
</evidence>
<dbReference type="InterPro" id="IPR051048">
    <property type="entry name" value="Peptidase_S8/S53_subtilisin"/>
</dbReference>
<comment type="caution">
    <text evidence="9">The sequence shown here is derived from an EMBL/GenBank/DDBJ whole genome shotgun (WGS) entry which is preliminary data.</text>
</comment>
<keyword evidence="10" id="KW-1185">Reference proteome</keyword>
<dbReference type="PRINTS" id="PR00723">
    <property type="entry name" value="SUBTILISIN"/>
</dbReference>
<feature type="active site" description="Charge relay system" evidence="5">
    <location>
        <position position="144"/>
    </location>
</feature>
<feature type="domain" description="Peptidase S8/S53" evidence="8">
    <location>
        <begin position="135"/>
        <end position="385"/>
    </location>
</feature>
<dbReference type="InterPro" id="IPR023827">
    <property type="entry name" value="Peptidase_S8_Asp-AS"/>
</dbReference>
<protein>
    <submittedName>
        <fullName evidence="9">S8 family serine peptidase</fullName>
    </submittedName>
</protein>
<dbReference type="EMBL" id="JBGEWD010000016">
    <property type="protein sequence ID" value="MEY8001299.1"/>
    <property type="molecule type" value="Genomic_DNA"/>
</dbReference>
<proteinExistence type="inferred from homology"/>
<name>A0ABV4BR96_9CLOT</name>
<evidence type="ECO:0000256" key="4">
    <source>
        <dbReference type="ARBA" id="ARBA00022825"/>
    </source>
</evidence>
<evidence type="ECO:0000256" key="5">
    <source>
        <dbReference type="PROSITE-ProRule" id="PRU01240"/>
    </source>
</evidence>
<dbReference type="PANTHER" id="PTHR43399:SF4">
    <property type="entry name" value="CELL WALL-ASSOCIATED PROTEASE"/>
    <property type="match status" value="1"/>
</dbReference>
<evidence type="ECO:0000256" key="6">
    <source>
        <dbReference type="RuleBase" id="RU003355"/>
    </source>
</evidence>
<comment type="similarity">
    <text evidence="1 5 6">Belongs to the peptidase S8 family.</text>
</comment>
<evidence type="ECO:0000259" key="8">
    <source>
        <dbReference type="Pfam" id="PF00082"/>
    </source>
</evidence>
<dbReference type="Pfam" id="PF00082">
    <property type="entry name" value="Peptidase_S8"/>
    <property type="match status" value="1"/>
</dbReference>
<feature type="active site" description="Charge relay system" evidence="5">
    <location>
        <position position="337"/>
    </location>
</feature>
<dbReference type="Proteomes" id="UP001564657">
    <property type="component" value="Unassembled WGS sequence"/>
</dbReference>
<sequence length="402" mass="42732">MKRKLISLVVSIFIIGSFFPAVNASASKSQLRMDTSRYIVTVTSQKDINNIKSSIPQAGVKVLNNGQAIVYSNQISKNTLNKGLSKIRGVKDVRSPVKMSIDGFSRRTASNSPRNLEWDISDVEADKAWSNIDQGETVKIAVVDTGVDYNNLLLKGKIDVDDGYNFITNTSNAMDDNGHGTGVTGIITTNSTLNGTGLLGIDGNLDVQIIPVKVLDSTGSGDSDIIAEGIQYAADKGADIINLSFGGKGSSPEIDSAIKYATSKGSFVVTAAGNDNADVKDYSPASNPDAFTVSALNMHNTKSYYSNYGYNVQGAAPGDNILSIELNNTYYFMTGTSMSTPIVSAVAAMVKSVNPALNSSQIDQILDESTDSIMTSGKNIYYGYGKINALKAVETAIKANNQ</sequence>
<dbReference type="PROSITE" id="PS00138">
    <property type="entry name" value="SUBTILASE_SER"/>
    <property type="match status" value="1"/>
</dbReference>
<dbReference type="InterPro" id="IPR023828">
    <property type="entry name" value="Peptidase_S8_Ser-AS"/>
</dbReference>
<evidence type="ECO:0000313" key="9">
    <source>
        <dbReference type="EMBL" id="MEY8001299.1"/>
    </source>
</evidence>
<dbReference type="PROSITE" id="PS51892">
    <property type="entry name" value="SUBTILASE"/>
    <property type="match status" value="1"/>
</dbReference>
<evidence type="ECO:0000313" key="10">
    <source>
        <dbReference type="Proteomes" id="UP001564657"/>
    </source>
</evidence>
<accession>A0ABV4BR96</accession>
<dbReference type="Gene3D" id="3.40.50.200">
    <property type="entry name" value="Peptidase S8/S53 domain"/>
    <property type="match status" value="1"/>
</dbReference>
<evidence type="ECO:0000256" key="3">
    <source>
        <dbReference type="ARBA" id="ARBA00022801"/>
    </source>
</evidence>
<keyword evidence="2 5" id="KW-0645">Protease</keyword>
<gene>
    <name evidence="9" type="ORF">AB8U03_14050</name>
</gene>
<dbReference type="RefSeq" id="WP_369705196.1">
    <property type="nucleotide sequence ID" value="NZ_JBGEWD010000016.1"/>
</dbReference>